<dbReference type="InterPro" id="IPR051220">
    <property type="entry name" value="TFA_Chaperone"/>
</dbReference>
<dbReference type="PANTHER" id="PTHR34413">
    <property type="entry name" value="PROPHAGE TAIL FIBER ASSEMBLY PROTEIN HOMOLOG TFAE-RELATED-RELATED"/>
    <property type="match status" value="1"/>
</dbReference>
<dbReference type="InterPro" id="IPR008866">
    <property type="entry name" value="Phage_lambda_GpA-like"/>
</dbReference>
<dbReference type="EMBL" id="LLXS01000014">
    <property type="protein sequence ID" value="KRG43211.1"/>
    <property type="molecule type" value="Genomic_DNA"/>
</dbReference>
<evidence type="ECO:0000256" key="1">
    <source>
        <dbReference type="SAM" id="MobiDB-lite"/>
    </source>
</evidence>
<dbReference type="InterPro" id="IPR027417">
    <property type="entry name" value="P-loop_NTPase"/>
</dbReference>
<dbReference type="InterPro" id="IPR046454">
    <property type="entry name" value="GpA_endonuclease"/>
</dbReference>
<evidence type="ECO:0000313" key="4">
    <source>
        <dbReference type="EMBL" id="KRG43211.1"/>
    </source>
</evidence>
<evidence type="ECO:0000313" key="5">
    <source>
        <dbReference type="Proteomes" id="UP000050836"/>
    </source>
</evidence>
<evidence type="ECO:0000259" key="3">
    <source>
        <dbReference type="Pfam" id="PF20454"/>
    </source>
</evidence>
<dbReference type="GO" id="GO:0005524">
    <property type="term" value="F:ATP binding"/>
    <property type="evidence" value="ECO:0007669"/>
    <property type="project" value="InterPro"/>
</dbReference>
<feature type="domain" description="Phage terminase large subunit GpA ATPase" evidence="2">
    <location>
        <begin position="54"/>
        <end position="301"/>
    </location>
</feature>
<sequence length="689" mass="78206">MSLLSGVDPTQLQAVERHLVRGLSAFAAQEPVTLEWWARDNFYLSAESSYVEQSWTPWPFQRAMMAVMSNDDVRFVDIKKSARVGYTKILLAFIGYNAEHRRRNQALWQPTDDDAEDFVKSELEPMLRDVEVMRSVFPSYLHRHKDNTLQQKKFIGSMLRVRGGKAAKNYRRISIDVAMLDELDAFDNDVEKEGAPDFLAGKRLEGATFPKLIAGSTPKLKGFSLIDRRFDQADERFTPHVHCPQCEELHPLTWGGKDEPHGFKFERDEAGALLGVYHLCPHCAFPMRQGDFLNVAERGVWVNERGDIWLTDEGRFTTTTGEPLQAPLHVGLHVWTAYSPTVTWLSIAQDFFAAYAKQQEGDDALMKAFVNTTLGWAWEGEIERTDAEELQARAEPFPLRHMPRDCLLLLCGGDTQGNRLEFGVWGVGRGGQLWTIDHRVIFGNPAQQAVWDEAEEFLRTAEYTHACGRTQRIYATAIDSGGHHPDAVYAFAHKLKALRVFAVKGASGQERAIDNGNTRVGYKWNGKTERNGPVLWHVSTNLAKDRFQSRLEVATPGPGYVHFSSELSPEWFKQMAAEVRATRRTKAGTESRWTPIRKRNEVKDCCTYAIWLEERLDLWSPRKTKWWDQLEEQVQPENDLFSTPLPAPVPVVVADSAKPAPVASVPARNLDSRETSQEDFGSSRWSARL</sequence>
<dbReference type="GO" id="GO:0004519">
    <property type="term" value="F:endonuclease activity"/>
    <property type="evidence" value="ECO:0007669"/>
    <property type="project" value="InterPro"/>
</dbReference>
<dbReference type="RefSeq" id="WP_054657778.1">
    <property type="nucleotide sequence ID" value="NZ_BAZI01000036.1"/>
</dbReference>
<name>A0A0R0ADZ9_9GAMM</name>
<dbReference type="InterPro" id="IPR046453">
    <property type="entry name" value="GpA_ATPase"/>
</dbReference>
<dbReference type="Pfam" id="PF05876">
    <property type="entry name" value="GpA_ATPase"/>
    <property type="match status" value="1"/>
</dbReference>
<feature type="region of interest" description="Disordered" evidence="1">
    <location>
        <begin position="660"/>
        <end position="689"/>
    </location>
</feature>
<organism evidence="4 5">
    <name type="scientific">Stenotrophomonas pictorum JCM 9942</name>
    <dbReference type="NCBI Taxonomy" id="1236960"/>
    <lineage>
        <taxon>Bacteria</taxon>
        <taxon>Pseudomonadati</taxon>
        <taxon>Pseudomonadota</taxon>
        <taxon>Gammaproteobacteria</taxon>
        <taxon>Lysobacterales</taxon>
        <taxon>Lysobacteraceae</taxon>
        <taxon>Stenotrophomonas</taxon>
    </lineage>
</organism>
<proteinExistence type="inferred from homology"/>
<dbReference type="AlphaFoldDB" id="A0A0R0ADZ9"/>
<gene>
    <name evidence="4" type="ORF">ARC78_07545</name>
</gene>
<protein>
    <submittedName>
        <fullName evidence="4">Terminase</fullName>
    </submittedName>
</protein>
<comment type="caution">
    <text evidence="4">The sequence shown here is derived from an EMBL/GenBank/DDBJ whole genome shotgun (WGS) entry which is preliminary data.</text>
</comment>
<dbReference type="OrthoDB" id="5181253at2"/>
<dbReference type="Pfam" id="PF20454">
    <property type="entry name" value="GpA_nuclease"/>
    <property type="match status" value="1"/>
</dbReference>
<dbReference type="Proteomes" id="UP000050836">
    <property type="component" value="Unassembled WGS sequence"/>
</dbReference>
<accession>A0A0R0ADZ9</accession>
<evidence type="ECO:0000259" key="2">
    <source>
        <dbReference type="Pfam" id="PF05876"/>
    </source>
</evidence>
<dbReference type="PANTHER" id="PTHR34413:SF2">
    <property type="entry name" value="PROPHAGE TAIL FIBER ASSEMBLY PROTEIN HOMOLOG TFAE-RELATED"/>
    <property type="match status" value="1"/>
</dbReference>
<dbReference type="Gene3D" id="3.40.50.300">
    <property type="entry name" value="P-loop containing nucleotide triphosphate hydrolases"/>
    <property type="match status" value="1"/>
</dbReference>
<keyword evidence="5" id="KW-1185">Reference proteome</keyword>
<feature type="domain" description="Terminase large subunit GpA endonuclease" evidence="3">
    <location>
        <begin position="329"/>
        <end position="616"/>
    </location>
</feature>
<feature type="compositionally biased region" description="Polar residues" evidence="1">
    <location>
        <begin position="678"/>
        <end position="689"/>
    </location>
</feature>
<reference evidence="4 5" key="1">
    <citation type="submission" date="2015-10" db="EMBL/GenBank/DDBJ databases">
        <title>Genome sequencing and analysis of members of genus Stenotrophomonas.</title>
        <authorList>
            <person name="Patil P.P."/>
            <person name="Midha S."/>
            <person name="Patil P.B."/>
        </authorList>
    </citation>
    <scope>NUCLEOTIDE SEQUENCE [LARGE SCALE GENOMIC DNA]</scope>
    <source>
        <strain evidence="4 5">JCM 9942</strain>
    </source>
</reference>
<dbReference type="GO" id="GO:0016887">
    <property type="term" value="F:ATP hydrolysis activity"/>
    <property type="evidence" value="ECO:0007669"/>
    <property type="project" value="InterPro"/>
</dbReference>
<dbReference type="HAMAP" id="MF_04144">
    <property type="entry name" value="TERL_LAMBDA"/>
    <property type="match status" value="1"/>
</dbReference>